<feature type="binding site" evidence="13">
    <location>
        <position position="325"/>
    </location>
    <ligand>
        <name>GTP</name>
        <dbReference type="ChEBI" id="CHEBI:37565"/>
    </ligand>
</feature>
<dbReference type="CDD" id="cd00641">
    <property type="entry name" value="GTP_cyclohydro2"/>
    <property type="match status" value="1"/>
</dbReference>
<feature type="binding site" evidence="13">
    <location>
        <position position="365"/>
    </location>
    <ligand>
        <name>GTP</name>
        <dbReference type="ChEBI" id="CHEBI:37565"/>
    </ligand>
</feature>
<sequence length="408" mass="45237">MNPFCPISTAIKELKKGKMLIVVDSLDRENQGDIIFPAETVTPQKVNFLLQHCRGMICVAITKEKARQLDLPLMVPPIDNTETTSVQFTVTVDTQGVESFGISAADRAMTIKVLADSSSKPTDLVRPGHVFPLLARDSGVCERAGHTEATVELARLSGFSPCGVLCEILKDDGEVAKLPRLTTFAKRFNINVVSIRDLIKYLKGRPHVSFSSQTVTKAASALLPTEYGTFRMSVYKSIYDHKEHIALRMGNIKEKPVLTRIHSQCITGDTFLSRKCDCRDQLHQSLKRIGQRGDGILIYLNQEGRGIGLTNKIKAYELQDKGLDTVEANEALGLPIDARDYKIAAEILQDHGISTITLLTNNPTKVQQLSQFGIDVTKQIPLEGFSHEMNRNYLKVKKHKLGHTVTTV</sequence>
<dbReference type="InterPro" id="IPR017945">
    <property type="entry name" value="DHBP_synth_RibB-like_a/b_dom"/>
</dbReference>
<dbReference type="Pfam" id="PF00925">
    <property type="entry name" value="GTP_cyclohydro2"/>
    <property type="match status" value="1"/>
</dbReference>
<dbReference type="AlphaFoldDB" id="A0A1F6AP05"/>
<feature type="active site" description="Nucleophile" evidence="13">
    <location>
        <position position="339"/>
    </location>
</feature>
<dbReference type="NCBIfam" id="TIGR00505">
    <property type="entry name" value="ribA"/>
    <property type="match status" value="1"/>
</dbReference>
<feature type="binding site" evidence="13">
    <location>
        <begin position="260"/>
        <end position="264"/>
    </location>
    <ligand>
        <name>GTP</name>
        <dbReference type="ChEBI" id="CHEBI:37565"/>
    </ligand>
</feature>
<keyword evidence="9 13" id="KW-0378">Hydrolase</keyword>
<comment type="pathway">
    <text evidence="4">Cofactor biosynthesis; riboflavin biosynthesis; 2-hydroxy-3-oxobutyl phosphate from D-ribulose 5-phosphate: step 1/1.</text>
</comment>
<dbReference type="InterPro" id="IPR032677">
    <property type="entry name" value="GTP_cyclohydro_II"/>
</dbReference>
<feature type="binding site" evidence="13">
    <location>
        <position position="276"/>
    </location>
    <ligand>
        <name>Zn(2+)</name>
        <dbReference type="ChEBI" id="CHEBI:29105"/>
        <note>catalytic</note>
    </ligand>
</feature>
<keyword evidence="7 13" id="KW-0479">Metal-binding</keyword>
<evidence type="ECO:0000256" key="5">
    <source>
        <dbReference type="ARBA" id="ARBA00005520"/>
    </source>
</evidence>
<dbReference type="FunFam" id="3.40.50.10990:FF:000002">
    <property type="entry name" value="GTP cyclohydrolase-2"/>
    <property type="match status" value="1"/>
</dbReference>
<evidence type="ECO:0000256" key="9">
    <source>
        <dbReference type="ARBA" id="ARBA00022801"/>
    </source>
</evidence>
<evidence type="ECO:0000313" key="15">
    <source>
        <dbReference type="EMBL" id="OGG26398.1"/>
    </source>
</evidence>
<dbReference type="GO" id="GO:0008270">
    <property type="term" value="F:zinc ion binding"/>
    <property type="evidence" value="ECO:0007669"/>
    <property type="project" value="UniProtKB-UniRule"/>
</dbReference>
<evidence type="ECO:0000259" key="14">
    <source>
        <dbReference type="Pfam" id="PF00925"/>
    </source>
</evidence>
<dbReference type="PIRSF" id="PIRSF001259">
    <property type="entry name" value="RibA"/>
    <property type="match status" value="1"/>
</dbReference>
<dbReference type="PANTHER" id="PTHR21327">
    <property type="entry name" value="GTP CYCLOHYDROLASE II-RELATED"/>
    <property type="match status" value="1"/>
</dbReference>
<comment type="caution">
    <text evidence="15">The sequence shown here is derived from an EMBL/GenBank/DDBJ whole genome shotgun (WGS) entry which is preliminary data.</text>
</comment>
<organism evidence="15 16">
    <name type="scientific">Candidatus Gottesmanbacteria bacterium RIFCSPLOWO2_01_FULL_39_12b</name>
    <dbReference type="NCBI Taxonomy" id="1798388"/>
    <lineage>
        <taxon>Bacteria</taxon>
        <taxon>Candidatus Gottesmaniibacteriota</taxon>
    </lineage>
</organism>
<dbReference type="GO" id="GO:0005829">
    <property type="term" value="C:cytosol"/>
    <property type="evidence" value="ECO:0007669"/>
    <property type="project" value="TreeGrafter"/>
</dbReference>
<keyword evidence="10 13" id="KW-0862">Zinc</keyword>
<reference evidence="15 16" key="1">
    <citation type="journal article" date="2016" name="Nat. Commun.">
        <title>Thousands of microbial genomes shed light on interconnected biogeochemical processes in an aquifer system.</title>
        <authorList>
            <person name="Anantharaman K."/>
            <person name="Brown C.T."/>
            <person name="Hug L.A."/>
            <person name="Sharon I."/>
            <person name="Castelle C.J."/>
            <person name="Probst A.J."/>
            <person name="Thomas B.C."/>
            <person name="Singh A."/>
            <person name="Wilkins M.J."/>
            <person name="Karaoz U."/>
            <person name="Brodie E.L."/>
            <person name="Williams K.H."/>
            <person name="Hubbard S.S."/>
            <person name="Banfield J.F."/>
        </authorList>
    </citation>
    <scope>NUCLEOTIDE SEQUENCE [LARGE SCALE GENOMIC DNA]</scope>
</reference>
<evidence type="ECO:0000256" key="4">
    <source>
        <dbReference type="ARBA" id="ARBA00004904"/>
    </source>
</evidence>
<comment type="catalytic activity">
    <reaction evidence="12 13">
        <text>GTP + 4 H2O = 2,5-diamino-6-hydroxy-4-(5-phosphoribosylamino)-pyrimidine + formate + 2 phosphate + 3 H(+)</text>
        <dbReference type="Rhea" id="RHEA:23704"/>
        <dbReference type="ChEBI" id="CHEBI:15377"/>
        <dbReference type="ChEBI" id="CHEBI:15378"/>
        <dbReference type="ChEBI" id="CHEBI:15740"/>
        <dbReference type="ChEBI" id="CHEBI:37565"/>
        <dbReference type="ChEBI" id="CHEBI:43474"/>
        <dbReference type="ChEBI" id="CHEBI:58614"/>
        <dbReference type="EC" id="3.5.4.25"/>
    </reaction>
</comment>
<comment type="function">
    <text evidence="13">Catalyzes the conversion of GTP to 2,5-diamino-6-ribosylamino-4(3H)-pyrimidinone 5'-phosphate (DARP), formate and pyrophosphate.</text>
</comment>
<feature type="binding site" evidence="13">
    <location>
        <begin position="303"/>
        <end position="305"/>
    </location>
    <ligand>
        <name>GTP</name>
        <dbReference type="ChEBI" id="CHEBI:37565"/>
    </ligand>
</feature>
<evidence type="ECO:0000256" key="7">
    <source>
        <dbReference type="ARBA" id="ARBA00022723"/>
    </source>
</evidence>
<feature type="binding site" evidence="13">
    <location>
        <position position="281"/>
    </location>
    <ligand>
        <name>GTP</name>
        <dbReference type="ChEBI" id="CHEBI:37565"/>
    </ligand>
</feature>
<evidence type="ECO:0000256" key="1">
    <source>
        <dbReference type="ARBA" id="ARBA00000141"/>
    </source>
</evidence>
<dbReference type="SUPFAM" id="SSF142695">
    <property type="entry name" value="RibA-like"/>
    <property type="match status" value="1"/>
</dbReference>
<dbReference type="HAMAP" id="MF_00179">
    <property type="entry name" value="RibA"/>
    <property type="match status" value="1"/>
</dbReference>
<evidence type="ECO:0000256" key="12">
    <source>
        <dbReference type="ARBA" id="ARBA00049295"/>
    </source>
</evidence>
<evidence type="ECO:0000256" key="2">
    <source>
        <dbReference type="ARBA" id="ARBA00002284"/>
    </source>
</evidence>
<keyword evidence="6 13" id="KW-0686">Riboflavin biosynthesis</keyword>
<comment type="function">
    <text evidence="2">Catalyzes the conversion of D-ribulose 5-phosphate to formate and 3,4-dihydroxy-2-butanone 4-phosphate.</text>
</comment>
<dbReference type="NCBIfam" id="TIGR00506">
    <property type="entry name" value="ribB"/>
    <property type="match status" value="1"/>
</dbReference>
<feature type="binding site" evidence="13">
    <location>
        <position position="360"/>
    </location>
    <ligand>
        <name>GTP</name>
        <dbReference type="ChEBI" id="CHEBI:37565"/>
    </ligand>
</feature>
<accession>A0A1F6AP05</accession>
<dbReference type="PANTHER" id="PTHR21327:SF18">
    <property type="entry name" value="3,4-DIHYDROXY-2-BUTANONE 4-PHOSPHATE SYNTHASE"/>
    <property type="match status" value="1"/>
</dbReference>
<dbReference type="EMBL" id="MFJR01000010">
    <property type="protein sequence ID" value="OGG26398.1"/>
    <property type="molecule type" value="Genomic_DNA"/>
</dbReference>
<comment type="cofactor">
    <cofactor evidence="13">
        <name>Zn(2+)</name>
        <dbReference type="ChEBI" id="CHEBI:29105"/>
    </cofactor>
    <text evidence="13">Binds 1 zinc ion per subunit.</text>
</comment>
<evidence type="ECO:0000256" key="3">
    <source>
        <dbReference type="ARBA" id="ARBA00004853"/>
    </source>
</evidence>
<protein>
    <recommendedName>
        <fullName evidence="13">GTP cyclohydrolase-2</fullName>
        <ecNumber evidence="13">3.5.4.25</ecNumber>
    </recommendedName>
    <alternativeName>
        <fullName evidence="13">GTP cyclohydrolase II</fullName>
    </alternativeName>
</protein>
<evidence type="ECO:0000313" key="16">
    <source>
        <dbReference type="Proteomes" id="UP000176609"/>
    </source>
</evidence>
<dbReference type="GO" id="GO:0005525">
    <property type="term" value="F:GTP binding"/>
    <property type="evidence" value="ECO:0007669"/>
    <property type="project" value="UniProtKB-KW"/>
</dbReference>
<dbReference type="EC" id="3.5.4.25" evidence="13"/>
<comment type="similarity">
    <text evidence="13">Belongs to the GTP cyclohydrolase II family.</text>
</comment>
<keyword evidence="11 13" id="KW-0342">GTP-binding</keyword>
<dbReference type="Proteomes" id="UP000176609">
    <property type="component" value="Unassembled WGS sequence"/>
</dbReference>
<evidence type="ECO:0000256" key="8">
    <source>
        <dbReference type="ARBA" id="ARBA00022741"/>
    </source>
</evidence>
<feature type="binding site" evidence="13">
    <location>
        <position position="278"/>
    </location>
    <ligand>
        <name>Zn(2+)</name>
        <dbReference type="ChEBI" id="CHEBI:29105"/>
        <note>catalytic</note>
    </ligand>
</feature>
<name>A0A1F6AP05_9BACT</name>
<evidence type="ECO:0000256" key="13">
    <source>
        <dbReference type="HAMAP-Rule" id="MF_00179"/>
    </source>
</evidence>
<dbReference type="GO" id="GO:0009231">
    <property type="term" value="P:riboflavin biosynthetic process"/>
    <property type="evidence" value="ECO:0007669"/>
    <property type="project" value="UniProtKB-UniRule"/>
</dbReference>
<dbReference type="NCBIfam" id="NF001591">
    <property type="entry name" value="PRK00393.1"/>
    <property type="match status" value="1"/>
</dbReference>
<feature type="domain" description="GTP cyclohydrolase II" evidence="14">
    <location>
        <begin position="219"/>
        <end position="381"/>
    </location>
</feature>
<dbReference type="GO" id="GO:0003935">
    <property type="term" value="F:GTP cyclohydrolase II activity"/>
    <property type="evidence" value="ECO:0007669"/>
    <property type="project" value="UniProtKB-UniRule"/>
</dbReference>
<keyword evidence="8 13" id="KW-0547">Nucleotide-binding</keyword>
<dbReference type="InterPro" id="IPR036144">
    <property type="entry name" value="RibA-like_sf"/>
</dbReference>
<feature type="active site" description="Proton acceptor" evidence="13">
    <location>
        <position position="337"/>
    </location>
</feature>
<feature type="binding site" evidence="13">
    <location>
        <position position="265"/>
    </location>
    <ligand>
        <name>Zn(2+)</name>
        <dbReference type="ChEBI" id="CHEBI:29105"/>
        <note>catalytic</note>
    </ligand>
</feature>
<dbReference type="GO" id="GO:0008686">
    <property type="term" value="F:3,4-dihydroxy-2-butanone-4-phosphate synthase activity"/>
    <property type="evidence" value="ECO:0007669"/>
    <property type="project" value="UniProtKB-EC"/>
</dbReference>
<evidence type="ECO:0000256" key="11">
    <source>
        <dbReference type="ARBA" id="ARBA00023134"/>
    </source>
</evidence>
<gene>
    <name evidence="13" type="primary">ribA</name>
    <name evidence="15" type="ORF">A2960_03665</name>
</gene>
<dbReference type="InterPro" id="IPR000926">
    <property type="entry name" value="RibA"/>
</dbReference>
<evidence type="ECO:0000256" key="6">
    <source>
        <dbReference type="ARBA" id="ARBA00022619"/>
    </source>
</evidence>
<comment type="similarity">
    <text evidence="5">In the N-terminal section; belongs to the DHBP synthase family.</text>
</comment>
<proteinExistence type="inferred from homology"/>
<comment type="catalytic activity">
    <reaction evidence="1">
        <text>D-ribulose 5-phosphate = (2S)-2-hydroxy-3-oxobutyl phosphate + formate + H(+)</text>
        <dbReference type="Rhea" id="RHEA:18457"/>
        <dbReference type="ChEBI" id="CHEBI:15378"/>
        <dbReference type="ChEBI" id="CHEBI:15740"/>
        <dbReference type="ChEBI" id="CHEBI:58121"/>
        <dbReference type="ChEBI" id="CHEBI:58830"/>
        <dbReference type="EC" id="4.1.99.12"/>
    </reaction>
</comment>
<dbReference type="UniPathway" id="UPA00275">
    <property type="reaction ID" value="UER00399"/>
</dbReference>
<dbReference type="Gene3D" id="3.40.50.10990">
    <property type="entry name" value="GTP cyclohydrolase II"/>
    <property type="match status" value="1"/>
</dbReference>
<comment type="pathway">
    <text evidence="3 13">Cofactor biosynthesis; riboflavin biosynthesis; 5-amino-6-(D-ribitylamino)uracil from GTP: step 1/4.</text>
</comment>
<dbReference type="Pfam" id="PF00926">
    <property type="entry name" value="DHBP_synthase"/>
    <property type="match status" value="1"/>
</dbReference>
<dbReference type="InterPro" id="IPR000422">
    <property type="entry name" value="DHBP_synthase_RibB"/>
</dbReference>
<dbReference type="SUPFAM" id="SSF55821">
    <property type="entry name" value="YrdC/RibB"/>
    <property type="match status" value="1"/>
</dbReference>
<dbReference type="Gene3D" id="3.90.870.10">
    <property type="entry name" value="DHBP synthase"/>
    <property type="match status" value="1"/>
</dbReference>
<evidence type="ECO:0000256" key="10">
    <source>
        <dbReference type="ARBA" id="ARBA00022833"/>
    </source>
</evidence>